<dbReference type="SUPFAM" id="SSF47384">
    <property type="entry name" value="Homodimeric domain of signal transducing histidine kinase"/>
    <property type="match status" value="1"/>
</dbReference>
<dbReference type="OrthoDB" id="9811889at2"/>
<evidence type="ECO:0000256" key="3">
    <source>
        <dbReference type="ARBA" id="ARBA00012438"/>
    </source>
</evidence>
<proteinExistence type="predicted"/>
<evidence type="ECO:0000313" key="18">
    <source>
        <dbReference type="EMBL" id="TXC82144.1"/>
    </source>
</evidence>
<dbReference type="Pfam" id="PF00072">
    <property type="entry name" value="Response_reg"/>
    <property type="match status" value="1"/>
</dbReference>
<dbReference type="FunFam" id="1.10.287.130:FF:000004">
    <property type="entry name" value="Ethylene receptor 1"/>
    <property type="match status" value="1"/>
</dbReference>
<evidence type="ECO:0000256" key="15">
    <source>
        <dbReference type="SAM" id="Phobius"/>
    </source>
</evidence>
<dbReference type="InterPro" id="IPR003594">
    <property type="entry name" value="HATPase_dom"/>
</dbReference>
<evidence type="ECO:0000256" key="8">
    <source>
        <dbReference type="ARBA" id="ARBA00022777"/>
    </source>
</evidence>
<dbReference type="InterPro" id="IPR036097">
    <property type="entry name" value="HisK_dim/P_sf"/>
</dbReference>
<dbReference type="Pfam" id="PF02518">
    <property type="entry name" value="HATPase_c"/>
    <property type="match status" value="1"/>
</dbReference>
<feature type="domain" description="Response regulatory" evidence="17">
    <location>
        <begin position="618"/>
        <end position="736"/>
    </location>
</feature>
<evidence type="ECO:0000256" key="2">
    <source>
        <dbReference type="ARBA" id="ARBA00004370"/>
    </source>
</evidence>
<dbReference type="GO" id="GO:0016020">
    <property type="term" value="C:membrane"/>
    <property type="evidence" value="ECO:0007669"/>
    <property type="project" value="UniProtKB-SubCell"/>
</dbReference>
<dbReference type="PANTHER" id="PTHR45339:SF1">
    <property type="entry name" value="HYBRID SIGNAL TRANSDUCTION HISTIDINE KINASE J"/>
    <property type="match status" value="1"/>
</dbReference>
<evidence type="ECO:0000259" key="16">
    <source>
        <dbReference type="PROSITE" id="PS50109"/>
    </source>
</evidence>
<evidence type="ECO:0000256" key="5">
    <source>
        <dbReference type="ARBA" id="ARBA00022679"/>
    </source>
</evidence>
<reference evidence="18 19" key="1">
    <citation type="submission" date="2019-08" db="EMBL/GenBank/DDBJ databases">
        <title>Genome of Luteibaculum oceani JCM 18817.</title>
        <authorList>
            <person name="Bowman J.P."/>
        </authorList>
    </citation>
    <scope>NUCLEOTIDE SEQUENCE [LARGE SCALE GENOMIC DNA]</scope>
    <source>
        <strain evidence="18 19">JCM 18817</strain>
    </source>
</reference>
<dbReference type="SUPFAM" id="SSF55874">
    <property type="entry name" value="ATPase domain of HSP90 chaperone/DNA topoisomerase II/histidine kinase"/>
    <property type="match status" value="1"/>
</dbReference>
<feature type="transmembrane region" description="Helical" evidence="15">
    <location>
        <begin position="275"/>
        <end position="294"/>
    </location>
</feature>
<dbReference type="PRINTS" id="PR00344">
    <property type="entry name" value="BCTRLSENSOR"/>
</dbReference>
<feature type="coiled-coil region" evidence="14">
    <location>
        <begin position="333"/>
        <end position="367"/>
    </location>
</feature>
<keyword evidence="8" id="KW-0418">Kinase</keyword>
<protein>
    <recommendedName>
        <fullName evidence="3">histidine kinase</fullName>
        <ecNumber evidence="3">2.7.13.3</ecNumber>
    </recommendedName>
</protein>
<dbReference type="Pfam" id="PF00512">
    <property type="entry name" value="HisKA"/>
    <property type="match status" value="1"/>
</dbReference>
<feature type="domain" description="Histidine kinase" evidence="16">
    <location>
        <begin position="374"/>
        <end position="595"/>
    </location>
</feature>
<keyword evidence="4 13" id="KW-0597">Phosphoprotein</keyword>
<dbReference type="PANTHER" id="PTHR45339">
    <property type="entry name" value="HYBRID SIGNAL TRANSDUCTION HISTIDINE KINASE J"/>
    <property type="match status" value="1"/>
</dbReference>
<dbReference type="CDD" id="cd00082">
    <property type="entry name" value="HisKA"/>
    <property type="match status" value="1"/>
</dbReference>
<comment type="catalytic activity">
    <reaction evidence="1">
        <text>ATP + protein L-histidine = ADP + protein N-phospho-L-histidine.</text>
        <dbReference type="EC" id="2.7.13.3"/>
    </reaction>
</comment>
<keyword evidence="19" id="KW-1185">Reference proteome</keyword>
<dbReference type="RefSeq" id="WP_147013383.1">
    <property type="nucleotide sequence ID" value="NZ_VORB01000002.1"/>
</dbReference>
<dbReference type="CDD" id="cd17546">
    <property type="entry name" value="REC_hyHK_CKI1_RcsC-like"/>
    <property type="match status" value="1"/>
</dbReference>
<evidence type="ECO:0000256" key="9">
    <source>
        <dbReference type="ARBA" id="ARBA00022840"/>
    </source>
</evidence>
<keyword evidence="10 15" id="KW-1133">Transmembrane helix</keyword>
<dbReference type="SMART" id="SM00448">
    <property type="entry name" value="REC"/>
    <property type="match status" value="1"/>
</dbReference>
<keyword evidence="6 15" id="KW-0812">Transmembrane</keyword>
<evidence type="ECO:0000256" key="7">
    <source>
        <dbReference type="ARBA" id="ARBA00022741"/>
    </source>
</evidence>
<comment type="subcellular location">
    <subcellularLocation>
        <location evidence="2">Membrane</location>
    </subcellularLocation>
</comment>
<dbReference type="InterPro" id="IPR005467">
    <property type="entry name" value="His_kinase_dom"/>
</dbReference>
<keyword evidence="5" id="KW-0808">Transferase</keyword>
<dbReference type="GO" id="GO:0000155">
    <property type="term" value="F:phosphorelay sensor kinase activity"/>
    <property type="evidence" value="ECO:0007669"/>
    <property type="project" value="InterPro"/>
</dbReference>
<evidence type="ECO:0000256" key="1">
    <source>
        <dbReference type="ARBA" id="ARBA00000085"/>
    </source>
</evidence>
<dbReference type="GO" id="GO:0005524">
    <property type="term" value="F:ATP binding"/>
    <property type="evidence" value="ECO:0007669"/>
    <property type="project" value="UniProtKB-KW"/>
</dbReference>
<dbReference type="AlphaFoldDB" id="A0A5C6VB66"/>
<dbReference type="Gene3D" id="3.30.565.10">
    <property type="entry name" value="Histidine kinase-like ATPase, C-terminal domain"/>
    <property type="match status" value="1"/>
</dbReference>
<evidence type="ECO:0000256" key="13">
    <source>
        <dbReference type="PROSITE-ProRule" id="PRU00169"/>
    </source>
</evidence>
<dbReference type="CDD" id="cd16922">
    <property type="entry name" value="HATPase_EvgS-ArcB-TorS-like"/>
    <property type="match status" value="1"/>
</dbReference>
<keyword evidence="14" id="KW-0175">Coiled coil</keyword>
<gene>
    <name evidence="18" type="ORF">FRX97_03355</name>
</gene>
<evidence type="ECO:0000256" key="14">
    <source>
        <dbReference type="SAM" id="Coils"/>
    </source>
</evidence>
<dbReference type="InterPro" id="IPR004358">
    <property type="entry name" value="Sig_transdc_His_kin-like_C"/>
</dbReference>
<name>A0A5C6VB66_9FLAO</name>
<dbReference type="Proteomes" id="UP000321168">
    <property type="component" value="Unassembled WGS sequence"/>
</dbReference>
<organism evidence="18 19">
    <name type="scientific">Luteibaculum oceani</name>
    <dbReference type="NCBI Taxonomy" id="1294296"/>
    <lineage>
        <taxon>Bacteria</taxon>
        <taxon>Pseudomonadati</taxon>
        <taxon>Bacteroidota</taxon>
        <taxon>Flavobacteriia</taxon>
        <taxon>Flavobacteriales</taxon>
        <taxon>Luteibaculaceae</taxon>
        <taxon>Luteibaculum</taxon>
    </lineage>
</organism>
<feature type="modified residue" description="4-aspartylphosphate" evidence="13">
    <location>
        <position position="667"/>
    </location>
</feature>
<dbReference type="InterPro" id="IPR011006">
    <property type="entry name" value="CheY-like_superfamily"/>
</dbReference>
<dbReference type="InterPro" id="IPR003661">
    <property type="entry name" value="HisK_dim/P_dom"/>
</dbReference>
<dbReference type="PROSITE" id="PS50109">
    <property type="entry name" value="HIS_KIN"/>
    <property type="match status" value="1"/>
</dbReference>
<evidence type="ECO:0000256" key="12">
    <source>
        <dbReference type="ARBA" id="ARBA00023136"/>
    </source>
</evidence>
<evidence type="ECO:0000256" key="4">
    <source>
        <dbReference type="ARBA" id="ARBA00022553"/>
    </source>
</evidence>
<evidence type="ECO:0000259" key="17">
    <source>
        <dbReference type="PROSITE" id="PS50110"/>
    </source>
</evidence>
<dbReference type="SMART" id="SM00387">
    <property type="entry name" value="HATPase_c"/>
    <property type="match status" value="1"/>
</dbReference>
<keyword evidence="12 15" id="KW-0472">Membrane</keyword>
<dbReference type="InterPro" id="IPR001789">
    <property type="entry name" value="Sig_transdc_resp-reg_receiver"/>
</dbReference>
<evidence type="ECO:0000256" key="10">
    <source>
        <dbReference type="ARBA" id="ARBA00022989"/>
    </source>
</evidence>
<evidence type="ECO:0000256" key="11">
    <source>
        <dbReference type="ARBA" id="ARBA00023012"/>
    </source>
</evidence>
<sequence length="740" mass="84490">MKLGRLSYRSLGSRLVGSYFLLIIVFLTCVGFFGLIQTNKTEIQRYENSLIYIENDYLAFSRDIQDMVLNGYTEENFFKGKGRQFNWILDRHYEKMQRRIFQIEKLNLELGLDIGDKLEELNAFNDSIFKDLKILKELLLQRGFQDNGLVGEMRNYAHQIEDNAYISPKDLLSLRRHEKDYLLRGDTVYQTKFNKLIESINQKYILEERASLTVNRYAELFNKVVALDMALGVKFNQGVYHRVVNTIESLRADLAEVIGISRSKIEEKNKINKNLLALVIGLGLSALVLFSFIMSDILSKDLNRLSFKMSGFVDNGFKYDESESPINPTILEVEKINKKFDQLAQRFQQMLKELEEAKEKAEQVSNYKSMFLANMSHEIRTPLNGIVGMVHIMKKENLTESQQRYMDVISFSADHLLSLVNMILDYSKIDAGKMELDHVDFDLKSNVEQVVGIFQPTANEKGIKLELNDNLSDEFWVSGDHIRIHQVFINLINNAIKFTNEGRVALNINLVEIVDNHANIFISVEDTGIGIPEHKISGILDAFEQSDKSTTRKFGGTGLGLTISNQLLELMGSSLQIESEPEKGSKFSFYLKLELAASKKITEIRKAVQKETRGEKLKVLVAEDNFVNQEVISIMLDQYNFDVKMVENGKEAVKEFEVSNYDLLLIDLQMPVMDGWEAVSQIRSNNKYQSNPVPLIAVTANAFLSDREKALAHGFTDFIGKPVQPDELEKALIGAELIST</sequence>
<keyword evidence="11" id="KW-0902">Two-component regulatory system</keyword>
<comment type="caution">
    <text evidence="18">The sequence shown here is derived from an EMBL/GenBank/DDBJ whole genome shotgun (WGS) entry which is preliminary data.</text>
</comment>
<accession>A0A5C6VB66</accession>
<evidence type="ECO:0000256" key="6">
    <source>
        <dbReference type="ARBA" id="ARBA00022692"/>
    </source>
</evidence>
<dbReference type="SMART" id="SM00388">
    <property type="entry name" value="HisKA"/>
    <property type="match status" value="1"/>
</dbReference>
<dbReference type="FunFam" id="3.30.565.10:FF:000010">
    <property type="entry name" value="Sensor histidine kinase RcsC"/>
    <property type="match status" value="1"/>
</dbReference>
<dbReference type="InterPro" id="IPR036890">
    <property type="entry name" value="HATPase_C_sf"/>
</dbReference>
<dbReference type="EC" id="2.7.13.3" evidence="3"/>
<dbReference type="EMBL" id="VORB01000002">
    <property type="protein sequence ID" value="TXC82144.1"/>
    <property type="molecule type" value="Genomic_DNA"/>
</dbReference>
<dbReference type="SUPFAM" id="SSF52172">
    <property type="entry name" value="CheY-like"/>
    <property type="match status" value="1"/>
</dbReference>
<dbReference type="Gene3D" id="3.40.50.2300">
    <property type="match status" value="1"/>
</dbReference>
<evidence type="ECO:0000313" key="19">
    <source>
        <dbReference type="Proteomes" id="UP000321168"/>
    </source>
</evidence>
<keyword evidence="9" id="KW-0067">ATP-binding</keyword>
<keyword evidence="7" id="KW-0547">Nucleotide-binding</keyword>
<dbReference type="Gene3D" id="1.10.287.130">
    <property type="match status" value="1"/>
</dbReference>
<dbReference type="PROSITE" id="PS50110">
    <property type="entry name" value="RESPONSE_REGULATORY"/>
    <property type="match status" value="1"/>
</dbReference>
<feature type="transmembrane region" description="Helical" evidence="15">
    <location>
        <begin position="16"/>
        <end position="36"/>
    </location>
</feature>